<dbReference type="PANTHER" id="PTHR47371">
    <property type="entry name" value="LIPOTEICHOIC ACID SYNTHASE"/>
    <property type="match status" value="1"/>
</dbReference>
<evidence type="ECO:0000259" key="10">
    <source>
        <dbReference type="Pfam" id="PF00884"/>
    </source>
</evidence>
<dbReference type="CDD" id="cd16015">
    <property type="entry name" value="LTA_synthase"/>
    <property type="match status" value="1"/>
</dbReference>
<dbReference type="Pfam" id="PF00884">
    <property type="entry name" value="Sulfatase"/>
    <property type="match status" value="1"/>
</dbReference>
<dbReference type="EMBL" id="AP018694">
    <property type="protein sequence ID" value="BBE20728.1"/>
    <property type="molecule type" value="Genomic_DNA"/>
</dbReference>
<feature type="binding site" evidence="8">
    <location>
        <position position="517"/>
    </location>
    <ligand>
        <name>Mn(2+)</name>
        <dbReference type="ChEBI" id="CHEBI:29035"/>
    </ligand>
</feature>
<gene>
    <name evidence="11" type="ORF">AQPE_4922</name>
</gene>
<keyword evidence="5 9" id="KW-0472">Membrane</keyword>
<keyword evidence="4 9" id="KW-1133">Transmembrane helix</keyword>
<evidence type="ECO:0000256" key="8">
    <source>
        <dbReference type="PIRSR" id="PIRSR005091-3"/>
    </source>
</evidence>
<keyword evidence="7" id="KW-0464">Manganese</keyword>
<dbReference type="GO" id="GO:0046872">
    <property type="term" value="F:metal ion binding"/>
    <property type="evidence" value="ECO:0007669"/>
    <property type="project" value="UniProtKB-KW"/>
</dbReference>
<name>A0A5K7SGN4_9BACT</name>
<dbReference type="KEGG" id="anf:AQPE_4922"/>
<feature type="domain" description="Sulfatase N-terminal" evidence="10">
    <location>
        <begin position="285"/>
        <end position="568"/>
    </location>
</feature>
<dbReference type="SUPFAM" id="SSF53649">
    <property type="entry name" value="Alkaline phosphatase-like"/>
    <property type="match status" value="1"/>
</dbReference>
<feature type="binding site" evidence="7">
    <location>
        <position position="465"/>
    </location>
    <ligand>
        <name>substrate</name>
    </ligand>
</feature>
<dbReference type="PIRSF" id="PIRSF005091">
    <property type="entry name" value="Mmb_sulf_HI1246"/>
    <property type="match status" value="1"/>
</dbReference>
<keyword evidence="3 9" id="KW-0812">Transmembrane</keyword>
<dbReference type="InterPro" id="IPR012160">
    <property type="entry name" value="LtaS-like"/>
</dbReference>
<protein>
    <submittedName>
        <fullName evidence="11">Sulfatase family protein</fullName>
    </submittedName>
</protein>
<evidence type="ECO:0000256" key="7">
    <source>
        <dbReference type="PIRSR" id="PIRSR005091-2"/>
    </source>
</evidence>
<dbReference type="Gene3D" id="3.30.1120.80">
    <property type="match status" value="1"/>
</dbReference>
<organism evidence="11 12">
    <name type="scientific">Aquipluma nitroreducens</name>
    <dbReference type="NCBI Taxonomy" id="2010828"/>
    <lineage>
        <taxon>Bacteria</taxon>
        <taxon>Pseudomonadati</taxon>
        <taxon>Bacteroidota</taxon>
        <taxon>Bacteroidia</taxon>
        <taxon>Marinilabiliales</taxon>
        <taxon>Prolixibacteraceae</taxon>
        <taxon>Aquipluma</taxon>
    </lineage>
</organism>
<comment type="subcellular location">
    <subcellularLocation>
        <location evidence="1">Cell membrane</location>
        <topology evidence="1">Multi-pass membrane protein</topology>
    </subcellularLocation>
</comment>
<evidence type="ECO:0000313" key="12">
    <source>
        <dbReference type="Proteomes" id="UP001193389"/>
    </source>
</evidence>
<dbReference type="AlphaFoldDB" id="A0A5K7SGN4"/>
<feature type="binding site" evidence="8">
    <location>
        <position position="518"/>
    </location>
    <ligand>
        <name>Mn(2+)</name>
        <dbReference type="ChEBI" id="CHEBI:29035"/>
    </ligand>
</feature>
<evidence type="ECO:0000256" key="2">
    <source>
        <dbReference type="ARBA" id="ARBA00022475"/>
    </source>
</evidence>
<evidence type="ECO:0000313" key="11">
    <source>
        <dbReference type="EMBL" id="BBE20728.1"/>
    </source>
</evidence>
<evidence type="ECO:0000256" key="3">
    <source>
        <dbReference type="ARBA" id="ARBA00022692"/>
    </source>
</evidence>
<dbReference type="GO" id="GO:0005886">
    <property type="term" value="C:plasma membrane"/>
    <property type="evidence" value="ECO:0007669"/>
    <property type="project" value="UniProtKB-SubCell"/>
</dbReference>
<keyword evidence="12" id="KW-1185">Reference proteome</keyword>
<proteinExistence type="predicted"/>
<feature type="active site" evidence="6">
    <location>
        <position position="347"/>
    </location>
</feature>
<dbReference type="InterPro" id="IPR050448">
    <property type="entry name" value="OpgB/LTA_synthase_biosynth"/>
</dbReference>
<feature type="transmembrane region" description="Helical" evidence="9">
    <location>
        <begin position="144"/>
        <end position="164"/>
    </location>
</feature>
<dbReference type="PANTHER" id="PTHR47371:SF3">
    <property type="entry name" value="PHOSPHOGLYCEROL TRANSFERASE I"/>
    <property type="match status" value="1"/>
</dbReference>
<dbReference type="InterPro" id="IPR000917">
    <property type="entry name" value="Sulfatase_N"/>
</dbReference>
<dbReference type="Gene3D" id="3.40.720.10">
    <property type="entry name" value="Alkaline Phosphatase, subunit A"/>
    <property type="match status" value="1"/>
</dbReference>
<dbReference type="InterPro" id="IPR017850">
    <property type="entry name" value="Alkaline_phosphatase_core_sf"/>
</dbReference>
<keyword evidence="2" id="KW-1003">Cell membrane</keyword>
<feature type="transmembrane region" description="Helical" evidence="9">
    <location>
        <begin position="184"/>
        <end position="201"/>
    </location>
</feature>
<feature type="binding site" evidence="8">
    <location>
        <position position="292"/>
    </location>
    <ligand>
        <name>Mn(2+)</name>
        <dbReference type="ChEBI" id="CHEBI:29035"/>
    </ligand>
</feature>
<reference evidence="11" key="1">
    <citation type="journal article" date="2020" name="Int. J. Syst. Evol. Microbiol.">
        <title>Aquipluma nitroreducens gen. nov. sp. nov., a novel facultatively anaerobic bacterium isolated from a freshwater lake.</title>
        <authorList>
            <person name="Watanabe M."/>
            <person name="Kojima H."/>
            <person name="Fukui M."/>
        </authorList>
    </citation>
    <scope>NUCLEOTIDE SEQUENCE</scope>
    <source>
        <strain evidence="11">MeG22</strain>
    </source>
</reference>
<evidence type="ECO:0000256" key="9">
    <source>
        <dbReference type="SAM" id="Phobius"/>
    </source>
</evidence>
<feature type="transmembrane region" description="Helical" evidence="9">
    <location>
        <begin position="51"/>
        <end position="79"/>
    </location>
</feature>
<keyword evidence="7" id="KW-0479">Metal-binding</keyword>
<dbReference type="Proteomes" id="UP001193389">
    <property type="component" value="Chromosome"/>
</dbReference>
<sequence>MGIKNLKNILHRRFGGILLLYLVFISISLVSRTVLLSMSFKDVSFNPLNIIWSYGAGLFMDTVAFSYFMIPFVLFLMFVSDRIFNSAFHRNFAYVAYFITFYILLFNGVSEYFFWEEFGVRYNFIAVDYLVYTTEVLGNIKESYPLPLLVSGILFADILLTYLVVKKKLLVGSLASKSIVKSRLKTGLVLLCIPALSFILIKNTTVEITKNRYNNELAKNGIHSLFAAFLNSELDYDLFYAVHDNQENFKQLRSLLKSENSKYLSNEPLDITREITNSGEEKRYNVVFITVESLSAEFLGFKRNKKENPWDFSGNVTKYKGNVTPYLDAIADSSLLFTNLYAVGTRTIYGLEAVTLGAPPKPGQSVVKRANNENMFSVGQIFKERGYDLKYIYGGYGYFDNMNYFFSHNGYQIVDRSDLKEDEITFKNAWGVCDQDLFNRTLKECDKSFAAGKPFLNHLMTTSNHRPFTYPDGVIDIPSHTTRAGGIKYCDFAIGEFIQKASEKPWFKNTIFVIVADHCAGSAGQAELPFMEYQIPFMIYNPGLVRPQQIGKLCSQIDVAPTLLGVMNWSYKTKFFGKDILKMTPEEERAFISNYQKLGYIKNDRLSILSPQQKITHYKINPQTGEMKVEATDPEIENEAIIYYQSANYVYKNKLNKWD</sequence>
<evidence type="ECO:0000256" key="1">
    <source>
        <dbReference type="ARBA" id="ARBA00004651"/>
    </source>
</evidence>
<feature type="binding site" evidence="8">
    <location>
        <position position="347"/>
    </location>
    <ligand>
        <name>Mn(2+)</name>
        <dbReference type="ChEBI" id="CHEBI:29035"/>
    </ligand>
</feature>
<evidence type="ECO:0000256" key="5">
    <source>
        <dbReference type="ARBA" id="ARBA00023136"/>
    </source>
</evidence>
<accession>A0A5K7SGN4</accession>
<evidence type="ECO:0000256" key="4">
    <source>
        <dbReference type="ARBA" id="ARBA00022989"/>
    </source>
</evidence>
<feature type="transmembrane region" description="Helical" evidence="9">
    <location>
        <begin position="91"/>
        <end position="115"/>
    </location>
</feature>
<feature type="transmembrane region" description="Helical" evidence="9">
    <location>
        <begin position="12"/>
        <end position="31"/>
    </location>
</feature>
<evidence type="ECO:0000256" key="6">
    <source>
        <dbReference type="PIRSR" id="PIRSR005091-1"/>
    </source>
</evidence>
<dbReference type="RefSeq" id="WP_318348834.1">
    <property type="nucleotide sequence ID" value="NZ_AP018694.1"/>
</dbReference>